<dbReference type="InterPro" id="IPR036390">
    <property type="entry name" value="WH_DNA-bd_sf"/>
</dbReference>
<dbReference type="InterPro" id="IPR005149">
    <property type="entry name" value="Tscrpt_reg_PadR_N"/>
</dbReference>
<gene>
    <name evidence="2" type="ORF">ACFOPH_12105</name>
</gene>
<dbReference type="PANTHER" id="PTHR33169">
    <property type="entry name" value="PADR-FAMILY TRANSCRIPTIONAL REGULATOR"/>
    <property type="match status" value="1"/>
</dbReference>
<accession>A0ABV7PLG4</accession>
<protein>
    <submittedName>
        <fullName evidence="2">PadR family transcriptional regulator</fullName>
    </submittedName>
</protein>
<comment type="caution">
    <text evidence="2">The sequence shown here is derived from an EMBL/GenBank/DDBJ whole genome shotgun (WGS) entry which is preliminary data.</text>
</comment>
<dbReference type="Proteomes" id="UP001595665">
    <property type="component" value="Unassembled WGS sequence"/>
</dbReference>
<dbReference type="Gene3D" id="1.10.10.10">
    <property type="entry name" value="Winged helix-like DNA-binding domain superfamily/Winged helix DNA-binding domain"/>
    <property type="match status" value="1"/>
</dbReference>
<feature type="domain" description="Transcription regulator PadR N-terminal" evidence="1">
    <location>
        <begin position="21"/>
        <end position="88"/>
    </location>
</feature>
<dbReference type="RefSeq" id="WP_312487920.1">
    <property type="nucleotide sequence ID" value="NZ_JBHRVV010000001.1"/>
</dbReference>
<evidence type="ECO:0000259" key="1">
    <source>
        <dbReference type="Pfam" id="PF03551"/>
    </source>
</evidence>
<dbReference type="InterPro" id="IPR036388">
    <property type="entry name" value="WH-like_DNA-bd_sf"/>
</dbReference>
<organism evidence="2 3">
    <name type="scientific">Massilia haematophila</name>
    <dbReference type="NCBI Taxonomy" id="457923"/>
    <lineage>
        <taxon>Bacteria</taxon>
        <taxon>Pseudomonadati</taxon>
        <taxon>Pseudomonadota</taxon>
        <taxon>Betaproteobacteria</taxon>
        <taxon>Burkholderiales</taxon>
        <taxon>Oxalobacteraceae</taxon>
        <taxon>Telluria group</taxon>
        <taxon>Massilia</taxon>
    </lineage>
</organism>
<dbReference type="Pfam" id="PF03551">
    <property type="entry name" value="PadR"/>
    <property type="match status" value="1"/>
</dbReference>
<reference evidence="3" key="1">
    <citation type="journal article" date="2019" name="Int. J. Syst. Evol. Microbiol.">
        <title>The Global Catalogue of Microorganisms (GCM) 10K type strain sequencing project: providing services to taxonomists for standard genome sequencing and annotation.</title>
        <authorList>
            <consortium name="The Broad Institute Genomics Platform"/>
            <consortium name="The Broad Institute Genome Sequencing Center for Infectious Disease"/>
            <person name="Wu L."/>
            <person name="Ma J."/>
        </authorList>
    </citation>
    <scope>NUCLEOTIDE SEQUENCE [LARGE SCALE GENOMIC DNA]</scope>
    <source>
        <strain evidence="3">CCM 7480</strain>
    </source>
</reference>
<sequence length="113" mass="12701">MSTHDYLKYLPLSEATYYIMVALNEPLHGYALMQKVEVMSEGTVVIGPGTLYGAFATLEKQGLIVMVKEEARRKSYALTDRGRDVLAEQLRRLNIMVRSGNETATFLKKENGV</sequence>
<evidence type="ECO:0000313" key="3">
    <source>
        <dbReference type="Proteomes" id="UP001595665"/>
    </source>
</evidence>
<dbReference type="PANTHER" id="PTHR33169:SF13">
    <property type="entry name" value="PADR-FAMILY TRANSCRIPTIONAL REGULATOR"/>
    <property type="match status" value="1"/>
</dbReference>
<evidence type="ECO:0000313" key="2">
    <source>
        <dbReference type="EMBL" id="MFC3458980.1"/>
    </source>
</evidence>
<dbReference type="InterPro" id="IPR052509">
    <property type="entry name" value="Metal_resp_DNA-bind_regulator"/>
</dbReference>
<dbReference type="SUPFAM" id="SSF46785">
    <property type="entry name" value="Winged helix' DNA-binding domain"/>
    <property type="match status" value="1"/>
</dbReference>
<name>A0ABV7PLG4_9BURK</name>
<keyword evidence="3" id="KW-1185">Reference proteome</keyword>
<dbReference type="EMBL" id="JBHRVV010000001">
    <property type="protein sequence ID" value="MFC3458980.1"/>
    <property type="molecule type" value="Genomic_DNA"/>
</dbReference>
<proteinExistence type="predicted"/>